<name>A0AC34QB22_9BILA</name>
<evidence type="ECO:0000313" key="1">
    <source>
        <dbReference type="Proteomes" id="UP000887576"/>
    </source>
</evidence>
<accession>A0AC34QB22</accession>
<evidence type="ECO:0000313" key="2">
    <source>
        <dbReference type="WBParaSite" id="JU765_v2.g14731.t1"/>
    </source>
</evidence>
<reference evidence="2" key="1">
    <citation type="submission" date="2022-11" db="UniProtKB">
        <authorList>
            <consortium name="WormBaseParasite"/>
        </authorList>
    </citation>
    <scope>IDENTIFICATION</scope>
</reference>
<protein>
    <submittedName>
        <fullName evidence="2">Secreted protein</fullName>
    </submittedName>
</protein>
<dbReference type="Proteomes" id="UP000887576">
    <property type="component" value="Unplaced"/>
</dbReference>
<dbReference type="WBParaSite" id="JU765_v2.g14731.t1">
    <property type="protein sequence ID" value="JU765_v2.g14731.t1"/>
    <property type="gene ID" value="JU765_v2.g14731"/>
</dbReference>
<proteinExistence type="predicted"/>
<sequence length="147" mass="16937">MKAILSVVLFGLLIIVIHGFNFGVDQPIKSCEYKDCRVKASIWRDVDVQITVECAGKINPDATIELWDVDDVSKDDLISTFKWTYIHEGNRTAYVDAFATTCQLDRAEYDDEREVELYFKLLDPCLGQQNKEYLIKNVVSQYTFIPE</sequence>
<organism evidence="1 2">
    <name type="scientific">Panagrolaimus sp. JU765</name>
    <dbReference type="NCBI Taxonomy" id="591449"/>
    <lineage>
        <taxon>Eukaryota</taxon>
        <taxon>Metazoa</taxon>
        <taxon>Ecdysozoa</taxon>
        <taxon>Nematoda</taxon>
        <taxon>Chromadorea</taxon>
        <taxon>Rhabditida</taxon>
        <taxon>Tylenchina</taxon>
        <taxon>Panagrolaimomorpha</taxon>
        <taxon>Panagrolaimoidea</taxon>
        <taxon>Panagrolaimidae</taxon>
        <taxon>Panagrolaimus</taxon>
    </lineage>
</organism>